<accession>A0ABY4W038</accession>
<dbReference type="RefSeq" id="WP_251933183.1">
    <property type="nucleotide sequence ID" value="NZ_CP098747.1"/>
</dbReference>
<dbReference type="InterPro" id="IPR016181">
    <property type="entry name" value="Acyl_CoA_acyltransferase"/>
</dbReference>
<name>A0ABY4W038_9PROT</name>
<protein>
    <submittedName>
        <fullName evidence="4">GNAT family N-acetyltransferase</fullName>
    </submittedName>
</protein>
<evidence type="ECO:0000259" key="3">
    <source>
        <dbReference type="PROSITE" id="PS51186"/>
    </source>
</evidence>
<sequence length="150" mass="16463">MNTTSPYIREAQLADAEALAKCIDAAYAKYADRISDLPPVSEGCAEEITNNQVWVAVDAGTIVAGLVLIPKTAFMKVANLAVHPDYGGKGLGGKLMDISEREALRQGFKEMRLSTHCQMPENIQLYTHLGWQEISRAGNTISMRKFICCQ</sequence>
<keyword evidence="1" id="KW-0808">Transferase</keyword>
<evidence type="ECO:0000313" key="4">
    <source>
        <dbReference type="EMBL" id="USG60324.1"/>
    </source>
</evidence>
<evidence type="ECO:0000256" key="2">
    <source>
        <dbReference type="ARBA" id="ARBA00023315"/>
    </source>
</evidence>
<gene>
    <name evidence="4" type="ORF">NBZ79_14225</name>
</gene>
<dbReference type="InterPro" id="IPR000182">
    <property type="entry name" value="GNAT_dom"/>
</dbReference>
<dbReference type="PANTHER" id="PTHR43877:SF2">
    <property type="entry name" value="AMINOALKYLPHOSPHONATE N-ACETYLTRANSFERASE-RELATED"/>
    <property type="match status" value="1"/>
</dbReference>
<dbReference type="PROSITE" id="PS51186">
    <property type="entry name" value="GNAT"/>
    <property type="match status" value="1"/>
</dbReference>
<feature type="domain" description="N-acetyltransferase" evidence="3">
    <location>
        <begin position="6"/>
        <end position="148"/>
    </location>
</feature>
<dbReference type="SUPFAM" id="SSF55729">
    <property type="entry name" value="Acyl-CoA N-acyltransferases (Nat)"/>
    <property type="match status" value="1"/>
</dbReference>
<dbReference type="Gene3D" id="3.40.630.30">
    <property type="match status" value="1"/>
</dbReference>
<proteinExistence type="predicted"/>
<keyword evidence="5" id="KW-1185">Reference proteome</keyword>
<dbReference type="PANTHER" id="PTHR43877">
    <property type="entry name" value="AMINOALKYLPHOSPHONATE N-ACETYLTRANSFERASE-RELATED-RELATED"/>
    <property type="match status" value="1"/>
</dbReference>
<evidence type="ECO:0000313" key="5">
    <source>
        <dbReference type="Proteomes" id="UP001056291"/>
    </source>
</evidence>
<dbReference type="EMBL" id="CP098747">
    <property type="protein sequence ID" value="USG60324.1"/>
    <property type="molecule type" value="Genomic_DNA"/>
</dbReference>
<dbReference type="Pfam" id="PF13508">
    <property type="entry name" value="Acetyltransf_7"/>
    <property type="match status" value="1"/>
</dbReference>
<keyword evidence="2" id="KW-0012">Acyltransferase</keyword>
<dbReference type="InterPro" id="IPR050832">
    <property type="entry name" value="Bact_Acetyltransf"/>
</dbReference>
<reference evidence="4" key="1">
    <citation type="submission" date="2022-06" db="EMBL/GenBank/DDBJ databases">
        <title>Sneathiella actinostolidae sp. nov., isolated from a sea anemonein the Western Pacific Ocean.</title>
        <authorList>
            <person name="Wei M.J."/>
        </authorList>
    </citation>
    <scope>NUCLEOTIDE SEQUENCE</scope>
    <source>
        <strain evidence="4">PHK-P5</strain>
    </source>
</reference>
<dbReference type="Proteomes" id="UP001056291">
    <property type="component" value="Chromosome"/>
</dbReference>
<evidence type="ECO:0000256" key="1">
    <source>
        <dbReference type="ARBA" id="ARBA00022679"/>
    </source>
</evidence>
<organism evidence="4 5">
    <name type="scientific">Sneathiella marina</name>
    <dbReference type="NCBI Taxonomy" id="2950108"/>
    <lineage>
        <taxon>Bacteria</taxon>
        <taxon>Pseudomonadati</taxon>
        <taxon>Pseudomonadota</taxon>
        <taxon>Alphaproteobacteria</taxon>
        <taxon>Sneathiellales</taxon>
        <taxon>Sneathiellaceae</taxon>
        <taxon>Sneathiella</taxon>
    </lineage>
</organism>